<dbReference type="EMBL" id="CP048993">
    <property type="protein sequence ID" value="QID81106.1"/>
    <property type="molecule type" value="Genomic_DNA"/>
</dbReference>
<dbReference type="InterPro" id="IPR019410">
    <property type="entry name" value="Methyltransf_16"/>
</dbReference>
<evidence type="ECO:0000256" key="7">
    <source>
        <dbReference type="SAM" id="MobiDB-lite"/>
    </source>
</evidence>
<proteinExistence type="inferred from homology"/>
<dbReference type="OrthoDB" id="2529286at2759"/>
<dbReference type="Gene3D" id="3.40.50.150">
    <property type="entry name" value="Vaccinia Virus protein VP39"/>
    <property type="match status" value="1"/>
</dbReference>
<dbReference type="GO" id="GO:0032991">
    <property type="term" value="C:protein-containing complex"/>
    <property type="evidence" value="ECO:0007669"/>
    <property type="project" value="TreeGrafter"/>
</dbReference>
<feature type="region of interest" description="Disordered" evidence="7">
    <location>
        <begin position="55"/>
        <end position="74"/>
    </location>
</feature>
<evidence type="ECO:0000256" key="4">
    <source>
        <dbReference type="ARBA" id="ARBA00037491"/>
    </source>
</evidence>
<dbReference type="GO" id="GO:0032259">
    <property type="term" value="P:methylation"/>
    <property type="evidence" value="ECO:0007669"/>
    <property type="project" value="UniProtKB-KW"/>
</dbReference>
<dbReference type="AlphaFoldDB" id="A0A6C1DVM1"/>
<evidence type="ECO:0000256" key="5">
    <source>
        <dbReference type="ARBA" id="ARBA00038458"/>
    </source>
</evidence>
<evidence type="ECO:0000256" key="3">
    <source>
        <dbReference type="ARBA" id="ARBA00022691"/>
    </source>
</evidence>
<organism evidence="8 9">
    <name type="scientific">Saccharomyces pastorianus</name>
    <name type="common">Lager yeast</name>
    <name type="synonym">Saccharomyces cerevisiae x Saccharomyces eubayanus</name>
    <dbReference type="NCBI Taxonomy" id="27292"/>
    <lineage>
        <taxon>Eukaryota</taxon>
        <taxon>Fungi</taxon>
        <taxon>Dikarya</taxon>
        <taxon>Ascomycota</taxon>
        <taxon>Saccharomycotina</taxon>
        <taxon>Saccharomycetes</taxon>
        <taxon>Saccharomycetales</taxon>
        <taxon>Saccharomycetaceae</taxon>
        <taxon>Saccharomyces</taxon>
    </lineage>
</organism>
<accession>A0A6C1DVM1</accession>
<evidence type="ECO:0000256" key="1">
    <source>
        <dbReference type="ARBA" id="ARBA00022603"/>
    </source>
</evidence>
<sequence length="367" mass="41387">MAFKLWLLDEETIYEHVFERYTQLEGQSGKLAQDLGIQDRRGGVLEITFEPSGLEGGRKKKRVRRRNKASSVEEDQNVAVDSYHVSVGQSISSLHSSRDNGNSTTGYVLWSTTPFFINWLLYSTSAAPFRLGSQVEVTCGSSCEGHKLELPRLIDLTGADRGKRGILELGAGISGILPVILGNFVDTYVSTDQKGILNKLKDNIMENLSQLTRKRCISRSLRLELPTVEPVGDADITAASLPSKSTLHLEVAALDWEKINLQDKKTHSLHPELSLIGETCSSVYVIAMDVIYNEYLIDPFLKTLKQLKHWLQTTYNLQFHVLVGIHLRSQEVTTLFLEKAIIEYDFTVYDIVDQVIQESRFNFYLIT</sequence>
<dbReference type="GO" id="GO:0005829">
    <property type="term" value="C:cytosol"/>
    <property type="evidence" value="ECO:0007669"/>
    <property type="project" value="TreeGrafter"/>
</dbReference>
<comment type="function">
    <text evidence="4">S-adenosyl-L-methionine-dependent protein-lysine N-methyltransferase that monomethylates 60S ribosomal protein L1 (RPL1A and RPL1B) at 'Lys-46'.</text>
</comment>
<reference evidence="8 9" key="1">
    <citation type="journal article" date="2019" name="BMC Genomics">
        <title>Chromosome level assembly and comparative genome analysis confirm lager-brewing yeasts originated from a single hybridization.</title>
        <authorList>
            <person name="Salazar A.N."/>
            <person name="Gorter de Vries A.R."/>
            <person name="van den Broek M."/>
            <person name="Brouwers N."/>
            <person name="de la Torre Cortes P."/>
            <person name="Kuijpers N.G.A."/>
            <person name="Daran J.G."/>
            <person name="Abeel T."/>
        </authorList>
    </citation>
    <scope>NUCLEOTIDE SEQUENCE [LARGE SCALE GENOMIC DNA]</scope>
    <source>
        <strain evidence="8 9">CBS 1483</strain>
    </source>
</reference>
<name>A0A6C1DVM1_SACPS</name>
<evidence type="ECO:0000313" key="8">
    <source>
        <dbReference type="EMBL" id="QID81106.1"/>
    </source>
</evidence>
<keyword evidence="3" id="KW-0949">S-adenosyl-L-methionine</keyword>
<dbReference type="InterPro" id="IPR029063">
    <property type="entry name" value="SAM-dependent_MTases_sf"/>
</dbReference>
<dbReference type="Proteomes" id="UP000501346">
    <property type="component" value="Chromosome ScXII"/>
</dbReference>
<keyword evidence="8" id="KW-0689">Ribosomal protein</keyword>
<dbReference type="GO" id="GO:0008757">
    <property type="term" value="F:S-adenosylmethionine-dependent methyltransferase activity"/>
    <property type="evidence" value="ECO:0007669"/>
    <property type="project" value="UniProtKB-ARBA"/>
</dbReference>
<dbReference type="GO" id="GO:0005840">
    <property type="term" value="C:ribosome"/>
    <property type="evidence" value="ECO:0007669"/>
    <property type="project" value="UniProtKB-KW"/>
</dbReference>
<gene>
    <name evidence="8" type="primary">RKM5_1</name>
    <name evidence="8" type="ORF">GRS66_003465</name>
</gene>
<dbReference type="PANTHER" id="PTHR14614">
    <property type="entry name" value="HEPATOCELLULAR CARCINOMA-ASSOCIATED ANTIGEN"/>
    <property type="match status" value="1"/>
</dbReference>
<evidence type="ECO:0000256" key="6">
    <source>
        <dbReference type="ARBA" id="ARBA00039932"/>
    </source>
</evidence>
<evidence type="ECO:0000313" key="9">
    <source>
        <dbReference type="Proteomes" id="UP000501346"/>
    </source>
</evidence>
<keyword evidence="8" id="KW-0687">Ribonucleoprotein</keyword>
<dbReference type="PANTHER" id="PTHR14614:SF109">
    <property type="entry name" value="RIBOSOMAL LYSINE N-METHYLTRANSFERASE 5"/>
    <property type="match status" value="1"/>
</dbReference>
<comment type="similarity">
    <text evidence="5">Belongs to the class I-like SAM-binding methyltransferase superfamily. RKM5 family.</text>
</comment>
<feature type="compositionally biased region" description="Basic residues" evidence="7">
    <location>
        <begin position="58"/>
        <end position="68"/>
    </location>
</feature>
<evidence type="ECO:0000256" key="2">
    <source>
        <dbReference type="ARBA" id="ARBA00022679"/>
    </source>
</evidence>
<protein>
    <recommendedName>
        <fullName evidence="6">Ribosomal lysine N-methyltransferase 5</fullName>
    </recommendedName>
</protein>
<keyword evidence="2 8" id="KW-0808">Transferase</keyword>
<keyword evidence="9" id="KW-1185">Reference proteome</keyword>
<keyword evidence="1 8" id="KW-0489">Methyltransferase</keyword>